<sequence>MFTVVLDEKGEVSRQYQAQAIPTSYLLDSKGIIRKKMIGPMSYDWMVDQMESIQ</sequence>
<dbReference type="EMBL" id="CP006254">
    <property type="protein sequence ID" value="AGT32387.1"/>
    <property type="molecule type" value="Genomic_DNA"/>
</dbReference>
<proteinExistence type="predicted"/>
<name>S5Z695_GEOG3</name>
<dbReference type="SUPFAM" id="SSF52833">
    <property type="entry name" value="Thioredoxin-like"/>
    <property type="match status" value="1"/>
</dbReference>
<evidence type="ECO:0000313" key="2">
    <source>
        <dbReference type="Proteomes" id="UP000015500"/>
    </source>
</evidence>
<dbReference type="AlphaFoldDB" id="S5Z695"/>
<organism evidence="1 2">
    <name type="scientific">Geobacillus genomosp. 3</name>
    <dbReference type="NCBI Taxonomy" id="1921421"/>
    <lineage>
        <taxon>Bacteria</taxon>
        <taxon>Bacillati</taxon>
        <taxon>Bacillota</taxon>
        <taxon>Bacilli</taxon>
        <taxon>Bacillales</taxon>
        <taxon>Anoxybacillaceae</taxon>
        <taxon>Geobacillus</taxon>
    </lineage>
</organism>
<dbReference type="PATRIC" id="fig|1345697.3.peg.2059"/>
<evidence type="ECO:0000313" key="1">
    <source>
        <dbReference type="EMBL" id="AGT32387.1"/>
    </source>
</evidence>
<accession>S5Z695</accession>
<protein>
    <submittedName>
        <fullName evidence="1">Uncharacterized protein</fullName>
    </submittedName>
</protein>
<dbReference type="Gene3D" id="3.40.30.10">
    <property type="entry name" value="Glutaredoxin"/>
    <property type="match status" value="1"/>
</dbReference>
<gene>
    <name evidence="1" type="ORF">M493_10630</name>
</gene>
<reference evidence="1 2" key="1">
    <citation type="journal article" date="2014" name="Genome Announc.">
        <title>Complete Genome Sequence of the Thermophilic Polychlorinated Biphenyl Degrader Geobacillus sp. Strain JF8 (NBRC 109937).</title>
        <authorList>
            <person name="Shintani M."/>
            <person name="Ohtsubo Y."/>
            <person name="Fukuda K."/>
            <person name="Hosoyama A."/>
            <person name="Ohji S."/>
            <person name="Yamazoe A."/>
            <person name="Fujita N."/>
            <person name="Nagata Y."/>
            <person name="Tsuda M."/>
            <person name="Hatta T."/>
            <person name="Kimbara K."/>
        </authorList>
    </citation>
    <scope>NUCLEOTIDE SEQUENCE [LARGE SCALE GENOMIC DNA]</scope>
    <source>
        <strain evidence="1 2">JF8</strain>
    </source>
</reference>
<keyword evidence="2" id="KW-1185">Reference proteome</keyword>
<dbReference type="InterPro" id="IPR036249">
    <property type="entry name" value="Thioredoxin-like_sf"/>
</dbReference>
<dbReference type="STRING" id="1921421.M493_10630"/>
<dbReference type="Proteomes" id="UP000015500">
    <property type="component" value="Chromosome"/>
</dbReference>
<dbReference type="HOGENOM" id="CLU_3043807_0_0_9"/>
<dbReference type="KEGG" id="gjf:M493_10630"/>